<organism evidence="2 3">
    <name type="scientific">Phytophthora megakarya</name>
    <dbReference type="NCBI Taxonomy" id="4795"/>
    <lineage>
        <taxon>Eukaryota</taxon>
        <taxon>Sar</taxon>
        <taxon>Stramenopiles</taxon>
        <taxon>Oomycota</taxon>
        <taxon>Peronosporomycetes</taxon>
        <taxon>Peronosporales</taxon>
        <taxon>Peronosporaceae</taxon>
        <taxon>Phytophthora</taxon>
    </lineage>
</organism>
<dbReference type="InterPro" id="IPR036397">
    <property type="entry name" value="RNaseH_sf"/>
</dbReference>
<comment type="caution">
    <text evidence="2">The sequence shown here is derived from an EMBL/GenBank/DDBJ whole genome shotgun (WGS) entry which is preliminary data.</text>
</comment>
<dbReference type="EMBL" id="NBNE01013546">
    <property type="protein sequence ID" value="OWY95007.1"/>
    <property type="molecule type" value="Genomic_DNA"/>
</dbReference>
<dbReference type="AlphaFoldDB" id="A0A225UP59"/>
<dbReference type="Pfam" id="PF13456">
    <property type="entry name" value="RVT_3"/>
    <property type="match status" value="1"/>
</dbReference>
<evidence type="ECO:0000259" key="1">
    <source>
        <dbReference type="Pfam" id="PF13456"/>
    </source>
</evidence>
<gene>
    <name evidence="2" type="ORF">PHMEG_00035108</name>
</gene>
<reference evidence="3" key="1">
    <citation type="submission" date="2017-03" db="EMBL/GenBank/DDBJ databases">
        <title>Phytopthora megakarya and P. palmivora, two closely related causual agents of cacao black pod achieved similar genome size and gene model numbers by different mechanisms.</title>
        <authorList>
            <person name="Ali S."/>
            <person name="Shao J."/>
            <person name="Larry D.J."/>
            <person name="Kronmiller B."/>
            <person name="Shen D."/>
            <person name="Strem M.D."/>
            <person name="Melnick R.L."/>
            <person name="Guiltinan M.J."/>
            <person name="Tyler B.M."/>
            <person name="Meinhardt L.W."/>
            <person name="Bailey B.A."/>
        </authorList>
    </citation>
    <scope>NUCLEOTIDE SEQUENCE [LARGE SCALE GENOMIC DNA]</scope>
    <source>
        <strain evidence="3">zdho120</strain>
    </source>
</reference>
<dbReference type="Proteomes" id="UP000198211">
    <property type="component" value="Unassembled WGS sequence"/>
</dbReference>
<dbReference type="Gene3D" id="3.30.420.10">
    <property type="entry name" value="Ribonuclease H-like superfamily/Ribonuclease H"/>
    <property type="match status" value="1"/>
</dbReference>
<accession>A0A225UP59</accession>
<name>A0A225UP59_9STRA</name>
<dbReference type="OrthoDB" id="165880at2759"/>
<sequence>HVVGDSALVLDMMSQRRRPQATTLVHWYQTTRRLADLCEVVSWTHHCRRHNKAAGWLAKFGNVDRGRSYMTSAEAGKLAAPIAVGLEQLLRGDFSRWLNRQRTGEGEVCGLTE</sequence>
<dbReference type="GO" id="GO:0004523">
    <property type="term" value="F:RNA-DNA hybrid ribonuclease activity"/>
    <property type="evidence" value="ECO:0007669"/>
    <property type="project" value="InterPro"/>
</dbReference>
<keyword evidence="3" id="KW-1185">Reference proteome</keyword>
<proteinExistence type="predicted"/>
<feature type="domain" description="RNase H type-1" evidence="1">
    <location>
        <begin position="2"/>
        <end position="60"/>
    </location>
</feature>
<evidence type="ECO:0000313" key="2">
    <source>
        <dbReference type="EMBL" id="OWY95007.1"/>
    </source>
</evidence>
<feature type="non-terminal residue" evidence="2">
    <location>
        <position position="1"/>
    </location>
</feature>
<dbReference type="GO" id="GO:0003676">
    <property type="term" value="F:nucleic acid binding"/>
    <property type="evidence" value="ECO:0007669"/>
    <property type="project" value="InterPro"/>
</dbReference>
<protein>
    <recommendedName>
        <fullName evidence="1">RNase H type-1 domain-containing protein</fullName>
    </recommendedName>
</protein>
<dbReference type="InterPro" id="IPR002156">
    <property type="entry name" value="RNaseH_domain"/>
</dbReference>
<evidence type="ECO:0000313" key="3">
    <source>
        <dbReference type="Proteomes" id="UP000198211"/>
    </source>
</evidence>